<evidence type="ECO:0000313" key="3">
    <source>
        <dbReference type="Proteomes" id="UP001595647"/>
    </source>
</evidence>
<dbReference type="EC" id="2.3.1.-" evidence="2"/>
<feature type="domain" description="N-acetyltransferase" evidence="1">
    <location>
        <begin position="6"/>
        <end position="139"/>
    </location>
</feature>
<dbReference type="PANTHER" id="PTHR47237:SF2">
    <property type="entry name" value="BLL4206 PROTEIN"/>
    <property type="match status" value="1"/>
</dbReference>
<dbReference type="CDD" id="cd04301">
    <property type="entry name" value="NAT_SF"/>
    <property type="match status" value="1"/>
</dbReference>
<dbReference type="PANTHER" id="PTHR47237">
    <property type="entry name" value="SLL0310 PROTEIN"/>
    <property type="match status" value="1"/>
</dbReference>
<dbReference type="PROSITE" id="PS51186">
    <property type="entry name" value="GNAT"/>
    <property type="match status" value="1"/>
</dbReference>
<dbReference type="InterPro" id="IPR000182">
    <property type="entry name" value="GNAT_dom"/>
</dbReference>
<protein>
    <submittedName>
        <fullName evidence="2">GNAT family N-acetyltransferase</fullName>
        <ecNumber evidence="2">2.3.1.-</ecNumber>
    </submittedName>
</protein>
<keyword evidence="2" id="KW-0808">Transferase</keyword>
<accession>A0ABV7I9E6</accession>
<comment type="caution">
    <text evidence="2">The sequence shown here is derived from an EMBL/GenBank/DDBJ whole genome shotgun (WGS) entry which is preliminary data.</text>
</comment>
<dbReference type="GO" id="GO:0016746">
    <property type="term" value="F:acyltransferase activity"/>
    <property type="evidence" value="ECO:0007669"/>
    <property type="project" value="UniProtKB-KW"/>
</dbReference>
<dbReference type="EMBL" id="JBHRTG010000019">
    <property type="protein sequence ID" value="MFC3165570.1"/>
    <property type="molecule type" value="Genomic_DNA"/>
</dbReference>
<keyword evidence="3" id="KW-1185">Reference proteome</keyword>
<dbReference type="InterPro" id="IPR016181">
    <property type="entry name" value="Acyl_CoA_acyltransferase"/>
</dbReference>
<dbReference type="Pfam" id="PF13508">
    <property type="entry name" value="Acetyltransf_7"/>
    <property type="match status" value="1"/>
</dbReference>
<dbReference type="Proteomes" id="UP001595647">
    <property type="component" value="Unassembled WGS sequence"/>
</dbReference>
<sequence length="278" mass="29505">MRTLQTQLERFGEQHLEGALRLSRQAGWPHRLEDWRLALSLSDGVAAIDGDGQVVGTVFATAFKTDAATINMVIVDEAMRGQGLGRKLMDAAFRLAGNLPLRLVATTEGLPLYEKLGFRQTGTILQHQGIAGEMPAPAGVEPASSADLTAIIALDRAACGADREQLIVYLATIGEFAVLRRNGQVEAFAALRSFGRGEVIGPVVASTLQDAKTLVSHFIVKRPGRFLRVDTGAEAGLAEWLAAQGLAHVGGGITMARPVEDRAKSAVITFALANQALG</sequence>
<evidence type="ECO:0000259" key="1">
    <source>
        <dbReference type="PROSITE" id="PS51186"/>
    </source>
</evidence>
<reference evidence="3" key="1">
    <citation type="journal article" date="2019" name="Int. J. Syst. Evol. Microbiol.">
        <title>The Global Catalogue of Microorganisms (GCM) 10K type strain sequencing project: providing services to taxonomists for standard genome sequencing and annotation.</title>
        <authorList>
            <consortium name="The Broad Institute Genomics Platform"/>
            <consortium name="The Broad Institute Genome Sequencing Center for Infectious Disease"/>
            <person name="Wu L."/>
            <person name="Ma J."/>
        </authorList>
    </citation>
    <scope>NUCLEOTIDE SEQUENCE [LARGE SCALE GENOMIC DNA]</scope>
    <source>
        <strain evidence="3">KCTC 52231</strain>
    </source>
</reference>
<dbReference type="InterPro" id="IPR052729">
    <property type="entry name" value="Acyl/Acetyltrans_Enzymes"/>
</dbReference>
<dbReference type="Pfam" id="PF18014">
    <property type="entry name" value="Acetyltransf_18"/>
    <property type="match status" value="1"/>
</dbReference>
<gene>
    <name evidence="2" type="ORF">ACFOHV_20005</name>
</gene>
<dbReference type="RefSeq" id="WP_182308178.1">
    <property type="nucleotide sequence ID" value="NZ_CP059897.1"/>
</dbReference>
<organism evidence="2 3">
    <name type="scientific">Ciceribacter thiooxidans</name>
    <dbReference type="NCBI Taxonomy" id="1969821"/>
    <lineage>
        <taxon>Bacteria</taxon>
        <taxon>Pseudomonadati</taxon>
        <taxon>Pseudomonadota</taxon>
        <taxon>Alphaproteobacteria</taxon>
        <taxon>Hyphomicrobiales</taxon>
        <taxon>Rhizobiaceae</taxon>
        <taxon>Ciceribacter</taxon>
    </lineage>
</organism>
<name>A0ABV7I9E6_9HYPH</name>
<keyword evidence="2" id="KW-0012">Acyltransferase</keyword>
<dbReference type="Gene3D" id="3.40.630.30">
    <property type="match status" value="1"/>
</dbReference>
<dbReference type="SUPFAM" id="SSF55729">
    <property type="entry name" value="Acyl-CoA N-acyltransferases (Nat)"/>
    <property type="match status" value="1"/>
</dbReference>
<evidence type="ECO:0000313" key="2">
    <source>
        <dbReference type="EMBL" id="MFC3165570.1"/>
    </source>
</evidence>
<dbReference type="Gene3D" id="3.40.630.90">
    <property type="match status" value="1"/>
</dbReference>
<proteinExistence type="predicted"/>
<dbReference type="InterPro" id="IPR041496">
    <property type="entry name" value="YitH/HolE_GNAT"/>
</dbReference>